<reference evidence="1" key="1">
    <citation type="submission" date="2019-08" db="EMBL/GenBank/DDBJ databases">
        <authorList>
            <person name="Kucharzyk K."/>
            <person name="Murdoch R.W."/>
            <person name="Higgins S."/>
            <person name="Loffler F."/>
        </authorList>
    </citation>
    <scope>NUCLEOTIDE SEQUENCE</scope>
</reference>
<organism evidence="1">
    <name type="scientific">bioreactor metagenome</name>
    <dbReference type="NCBI Taxonomy" id="1076179"/>
    <lineage>
        <taxon>unclassified sequences</taxon>
        <taxon>metagenomes</taxon>
        <taxon>ecological metagenomes</taxon>
    </lineage>
</organism>
<name>A0A645IBC8_9ZZZZ</name>
<dbReference type="EMBL" id="VSSQ01110362">
    <property type="protein sequence ID" value="MPN48236.1"/>
    <property type="molecule type" value="Genomic_DNA"/>
</dbReference>
<evidence type="ECO:0000313" key="1">
    <source>
        <dbReference type="EMBL" id="MPN48236.1"/>
    </source>
</evidence>
<comment type="caution">
    <text evidence="1">The sequence shown here is derived from an EMBL/GenBank/DDBJ whole genome shotgun (WGS) entry which is preliminary data.</text>
</comment>
<accession>A0A645IBC8</accession>
<gene>
    <name evidence="1" type="ORF">SDC9_195841</name>
</gene>
<dbReference type="AlphaFoldDB" id="A0A645IBC8"/>
<sequence>MTAMTHRVMRRDHHPRGVARRLVVPPMTVRHRGSGAAVPRVGVRGCVPAGMTCRFDAGNAHVGGL</sequence>
<protein>
    <submittedName>
        <fullName evidence="1">Uncharacterized protein</fullName>
    </submittedName>
</protein>
<proteinExistence type="predicted"/>